<protein>
    <submittedName>
        <fullName evidence="3">Uncharacterized protein</fullName>
    </submittedName>
</protein>
<evidence type="ECO:0000313" key="4">
    <source>
        <dbReference type="Proteomes" id="UP000799444"/>
    </source>
</evidence>
<evidence type="ECO:0000256" key="2">
    <source>
        <dbReference type="SAM" id="MobiDB-lite"/>
    </source>
</evidence>
<feature type="coiled-coil region" evidence="1">
    <location>
        <begin position="309"/>
        <end position="336"/>
    </location>
</feature>
<dbReference type="Proteomes" id="UP000799444">
    <property type="component" value="Unassembled WGS sequence"/>
</dbReference>
<evidence type="ECO:0000313" key="3">
    <source>
        <dbReference type="EMBL" id="KAF2727460.1"/>
    </source>
</evidence>
<keyword evidence="4" id="KW-1185">Reference proteome</keyword>
<dbReference type="AlphaFoldDB" id="A0A9P4QJH5"/>
<evidence type="ECO:0000256" key="1">
    <source>
        <dbReference type="SAM" id="Coils"/>
    </source>
</evidence>
<dbReference type="OrthoDB" id="5365701at2759"/>
<gene>
    <name evidence="3" type="ORF">EJ04DRAFT_557379</name>
</gene>
<keyword evidence="1" id="KW-0175">Coiled coil</keyword>
<proteinExistence type="predicted"/>
<dbReference type="EMBL" id="ML996331">
    <property type="protein sequence ID" value="KAF2727460.1"/>
    <property type="molecule type" value="Genomic_DNA"/>
</dbReference>
<reference evidence="3" key="1">
    <citation type="journal article" date="2020" name="Stud. Mycol.">
        <title>101 Dothideomycetes genomes: a test case for predicting lifestyles and emergence of pathogens.</title>
        <authorList>
            <person name="Haridas S."/>
            <person name="Albert R."/>
            <person name="Binder M."/>
            <person name="Bloem J."/>
            <person name="Labutti K."/>
            <person name="Salamov A."/>
            <person name="Andreopoulos B."/>
            <person name="Baker S."/>
            <person name="Barry K."/>
            <person name="Bills G."/>
            <person name="Bluhm B."/>
            <person name="Cannon C."/>
            <person name="Castanera R."/>
            <person name="Culley D."/>
            <person name="Daum C."/>
            <person name="Ezra D."/>
            <person name="Gonzalez J."/>
            <person name="Henrissat B."/>
            <person name="Kuo A."/>
            <person name="Liang C."/>
            <person name="Lipzen A."/>
            <person name="Lutzoni F."/>
            <person name="Magnuson J."/>
            <person name="Mondo S."/>
            <person name="Nolan M."/>
            <person name="Ohm R."/>
            <person name="Pangilinan J."/>
            <person name="Park H.-J."/>
            <person name="Ramirez L."/>
            <person name="Alfaro M."/>
            <person name="Sun H."/>
            <person name="Tritt A."/>
            <person name="Yoshinaga Y."/>
            <person name="Zwiers L.-H."/>
            <person name="Turgeon B."/>
            <person name="Goodwin S."/>
            <person name="Spatafora J."/>
            <person name="Crous P."/>
            <person name="Grigoriev I."/>
        </authorList>
    </citation>
    <scope>NUCLEOTIDE SEQUENCE</scope>
    <source>
        <strain evidence="3">CBS 125425</strain>
    </source>
</reference>
<name>A0A9P4QJH5_9PLEO</name>
<comment type="caution">
    <text evidence="3">The sequence shown here is derived from an EMBL/GenBank/DDBJ whole genome shotgun (WGS) entry which is preliminary data.</text>
</comment>
<feature type="region of interest" description="Disordered" evidence="2">
    <location>
        <begin position="415"/>
        <end position="445"/>
    </location>
</feature>
<accession>A0A9P4QJH5</accession>
<sequence length="481" mass="54057">MDPLTITSTVIGVSGRCLRSARALHDLCGKYKDASMTINAIYSETMVLSTSLAHIQALCTKNPEALRSTLNDQPQVEQTFDQALTGCVLVYSVIDDEVQRLYNGMGKEGMSGAISKSKLLWKEEAMRDVLVQIRGQQTALSLLVAVLQTSSIHEIRTLIQGKTAGLQGLAQQTKKFRRANPRINAPSSVFEVAIDDVASLYSVDSTATSTNFLFDDQVINSTAYRRTLQSQSRSDVLPTPLQEQSETSPFTDIAVEVSAEVAKKYIIPLNVRGKLSPGLIASLQNWIDGKVQEQTMKEVEAFEHAAAMNLALKTECAELKKKYFAAQQEKEAQTREHEMRDAAYTRTATEKTEAEEEIILLRDMSIKHQMYFKDIDEKRKSTNEAHLKEMRLLRGNIELGKQKSEELQKELETVRRRAERDKNAAQKNYERVIKSNSEHEKEMSSILEKLKAKETELQHFKSIEPLLEQIRLLSPAPSTSS</sequence>
<organism evidence="3 4">
    <name type="scientific">Polyplosphaeria fusca</name>
    <dbReference type="NCBI Taxonomy" id="682080"/>
    <lineage>
        <taxon>Eukaryota</taxon>
        <taxon>Fungi</taxon>
        <taxon>Dikarya</taxon>
        <taxon>Ascomycota</taxon>
        <taxon>Pezizomycotina</taxon>
        <taxon>Dothideomycetes</taxon>
        <taxon>Pleosporomycetidae</taxon>
        <taxon>Pleosporales</taxon>
        <taxon>Tetraplosphaeriaceae</taxon>
        <taxon>Polyplosphaeria</taxon>
    </lineage>
</organism>